<name>A0A833NX99_UNCSA</name>
<proteinExistence type="predicted"/>
<accession>A0A833NX99</accession>
<evidence type="ECO:0008006" key="3">
    <source>
        <dbReference type="Google" id="ProtNLM"/>
    </source>
</evidence>
<protein>
    <recommendedName>
        <fullName evidence="3">Alginate export domain-containing protein</fullName>
    </recommendedName>
</protein>
<dbReference type="EMBL" id="WPAF01000007">
    <property type="protein sequence ID" value="KAF0134537.1"/>
    <property type="molecule type" value="Genomic_DNA"/>
</dbReference>
<comment type="caution">
    <text evidence="1">The sequence shown here is derived from an EMBL/GenBank/DDBJ whole genome shotgun (WGS) entry which is preliminary data.</text>
</comment>
<dbReference type="Proteomes" id="UP000488506">
    <property type="component" value="Unassembled WGS sequence"/>
</dbReference>
<evidence type="ECO:0000313" key="2">
    <source>
        <dbReference type="Proteomes" id="UP000488506"/>
    </source>
</evidence>
<dbReference type="SUPFAM" id="SSF56935">
    <property type="entry name" value="Porins"/>
    <property type="match status" value="1"/>
</dbReference>
<dbReference type="AlphaFoldDB" id="A0A833NX99"/>
<gene>
    <name evidence="1" type="ORF">FD145_555</name>
</gene>
<sequence>MFLQLDTWKKQVNKWPFIILILWVFFVANPNHSLATVDKLDISGSLENGFRLYDLNPDFTLYKYPETEELITQRLKLKYNLDDNWEIKYKGTAFWSNNTTGHSMDNADNYYKINNFYIEGNANENLFVALGKQRIAWGEALVWNPTDFLDPAKSIFDLKNSDTGVRALRLDYQIESYTFTSVNLFTNLFKNHQNALKFKNIMGASQYAIAYTFGENIRSKYGVDFALTYLKDHIVYAEAAGQTGSDIKTEQDKNYYSYVLGWNYSVPGESNTMFRVEYFHNDEGFNSWQDYLISATTNPVVANLPQAGIMSDYIYVGLNHDLISRCQLQGLLVYDIKDQSFMIIPLISYNIKDNIYLDTKFYLTGGNNSLSEFKQLPFREALESVLKIYF</sequence>
<reference evidence="1 2" key="1">
    <citation type="submission" date="2019-12" db="EMBL/GenBank/DDBJ databases">
        <authorList>
            <person name="Wolfe R."/>
            <person name="Danczak R."/>
            <person name="Wilkins M."/>
        </authorList>
    </citation>
    <scope>NUCLEOTIDE SEQUENCE [LARGE SCALE GENOMIC DNA]</scope>
    <source>
        <strain evidence="1">X2_MaxBin.013</strain>
    </source>
</reference>
<evidence type="ECO:0000313" key="1">
    <source>
        <dbReference type="EMBL" id="KAF0134537.1"/>
    </source>
</evidence>
<organism evidence="1 2">
    <name type="scientific">Candidatus Saganbacteria bacterium</name>
    <dbReference type="NCBI Taxonomy" id="2575572"/>
    <lineage>
        <taxon>Bacteria</taxon>
        <taxon>Bacillati</taxon>
        <taxon>Saganbacteria</taxon>
    </lineage>
</organism>